<dbReference type="PANTHER" id="PTHR35309">
    <property type="match status" value="1"/>
</dbReference>
<name>A0ABR3RUY6_9PLEO</name>
<evidence type="ECO:0000313" key="2">
    <source>
        <dbReference type="Proteomes" id="UP001521785"/>
    </source>
</evidence>
<comment type="caution">
    <text evidence="1">The sequence shown here is derived from an EMBL/GenBank/DDBJ whole genome shotgun (WGS) entry which is preliminary data.</text>
</comment>
<keyword evidence="2" id="KW-1185">Reference proteome</keyword>
<gene>
    <name evidence="1" type="ORF">SLS60_002703</name>
</gene>
<organism evidence="1 2">
    <name type="scientific">Paraconiothyrium brasiliense</name>
    <dbReference type="NCBI Taxonomy" id="300254"/>
    <lineage>
        <taxon>Eukaryota</taxon>
        <taxon>Fungi</taxon>
        <taxon>Dikarya</taxon>
        <taxon>Ascomycota</taxon>
        <taxon>Pezizomycotina</taxon>
        <taxon>Dothideomycetes</taxon>
        <taxon>Pleosporomycetidae</taxon>
        <taxon>Pleosporales</taxon>
        <taxon>Massarineae</taxon>
        <taxon>Didymosphaeriaceae</taxon>
        <taxon>Paraconiothyrium</taxon>
    </lineage>
</organism>
<dbReference type="PANTHER" id="PTHR35309:SF4">
    <property type="entry name" value="TOCOPHEROL CYCLASE"/>
    <property type="match status" value="1"/>
</dbReference>
<dbReference type="Proteomes" id="UP001521785">
    <property type="component" value="Unassembled WGS sequence"/>
</dbReference>
<sequence length="341" mass="38575">MEHFAPHPKSRFEGFYSKFDLPSGSHIALVICTVPKATKLPPHMVSFTYYPASGSPIFQREHWVSNIDPVITGPSNAFELKTDFGSMRVAPNGDTTYDLQAPDWSLNATTTSRTAWLPEQNKDTPEGWLVHFPLPLHWHVHSLDSRADFQLSIPSQKIDEKGTAAVHQEKNWANSFPDAHVWIQARKHDSARSICLAGGEILGMHAFLLGYRSPSLSLDFQPPFALAIPIPIVSWMISPFMTHTVDYASRLFTITVSNLFYKIEVRAQAPKECGWFGLGSPFPEGHRKNFCSESFLAKVDVKVWERSMWSWAWRETSRERFEGGSLEFAGKYYPGRGEKGE</sequence>
<reference evidence="1 2" key="1">
    <citation type="submission" date="2024-02" db="EMBL/GenBank/DDBJ databases">
        <title>De novo assembly and annotation of 12 fungi associated with fruit tree decline syndrome in Ontario, Canada.</title>
        <authorList>
            <person name="Sulman M."/>
            <person name="Ellouze W."/>
            <person name="Ilyukhin E."/>
        </authorList>
    </citation>
    <scope>NUCLEOTIDE SEQUENCE [LARGE SCALE GENOMIC DNA]</scope>
    <source>
        <strain evidence="1 2">M42-189</strain>
    </source>
</reference>
<dbReference type="InterPro" id="IPR025893">
    <property type="entry name" value="Tocopherol_cyclase"/>
</dbReference>
<dbReference type="Pfam" id="PF14249">
    <property type="entry name" value="Tocopherol_cycl"/>
    <property type="match status" value="1"/>
</dbReference>
<protein>
    <recommendedName>
        <fullName evidence="3">Tocopherol cyclase</fullName>
    </recommendedName>
</protein>
<accession>A0ABR3RUY6</accession>
<proteinExistence type="predicted"/>
<evidence type="ECO:0000313" key="1">
    <source>
        <dbReference type="EMBL" id="KAL1607767.1"/>
    </source>
</evidence>
<evidence type="ECO:0008006" key="3">
    <source>
        <dbReference type="Google" id="ProtNLM"/>
    </source>
</evidence>
<dbReference type="EMBL" id="JAKJXO020000003">
    <property type="protein sequence ID" value="KAL1607767.1"/>
    <property type="molecule type" value="Genomic_DNA"/>
</dbReference>